<protein>
    <recommendedName>
        <fullName evidence="3">histidinol-phosphatase</fullName>
        <ecNumber evidence="3">3.1.3.15</ecNumber>
    </recommendedName>
</protein>
<reference evidence="9 10" key="1">
    <citation type="submission" date="2018-12" db="EMBL/GenBank/DDBJ databases">
        <title>Marinifilum JC070 sp. nov., a marine bacterium isolated from Yongle Blue Hole in the South China Sea.</title>
        <authorList>
            <person name="Fu T."/>
        </authorList>
    </citation>
    <scope>NUCLEOTIDE SEQUENCE [LARGE SCALE GENOMIC DNA]</scope>
    <source>
        <strain evidence="9 10">JC070</strain>
    </source>
</reference>
<dbReference type="Pfam" id="PF02811">
    <property type="entry name" value="PHP"/>
    <property type="match status" value="1"/>
</dbReference>
<evidence type="ECO:0000256" key="6">
    <source>
        <dbReference type="ARBA" id="ARBA00023102"/>
    </source>
</evidence>
<evidence type="ECO:0000256" key="1">
    <source>
        <dbReference type="ARBA" id="ARBA00004970"/>
    </source>
</evidence>
<dbReference type="PANTHER" id="PTHR21039">
    <property type="entry name" value="HISTIDINOL PHOSPHATASE-RELATED"/>
    <property type="match status" value="1"/>
</dbReference>
<comment type="pathway">
    <text evidence="1">Amino-acid biosynthesis; L-histidine biosynthesis; L-histidine from 5-phospho-alpha-D-ribose 1-diphosphate: step 8/9.</text>
</comment>
<gene>
    <name evidence="9" type="ORF">ELS83_01145</name>
</gene>
<comment type="catalytic activity">
    <reaction evidence="7">
        <text>L-histidinol phosphate + H2O = L-histidinol + phosphate</text>
        <dbReference type="Rhea" id="RHEA:14465"/>
        <dbReference type="ChEBI" id="CHEBI:15377"/>
        <dbReference type="ChEBI" id="CHEBI:43474"/>
        <dbReference type="ChEBI" id="CHEBI:57699"/>
        <dbReference type="ChEBI" id="CHEBI:57980"/>
        <dbReference type="EC" id="3.1.3.15"/>
    </reaction>
</comment>
<evidence type="ECO:0000313" key="10">
    <source>
        <dbReference type="Proteomes" id="UP000732105"/>
    </source>
</evidence>
<organism evidence="9 10">
    <name type="scientific">Marinifilum caeruleilacunae</name>
    <dbReference type="NCBI Taxonomy" id="2499076"/>
    <lineage>
        <taxon>Bacteria</taxon>
        <taxon>Pseudomonadati</taxon>
        <taxon>Bacteroidota</taxon>
        <taxon>Bacteroidia</taxon>
        <taxon>Marinilabiliales</taxon>
        <taxon>Marinifilaceae</taxon>
    </lineage>
</organism>
<dbReference type="SUPFAM" id="SSF55021">
    <property type="entry name" value="ACT-like"/>
    <property type="match status" value="2"/>
</dbReference>
<dbReference type="InterPro" id="IPR010140">
    <property type="entry name" value="Histidinol_P_phosphatase_HisJ"/>
</dbReference>
<dbReference type="Proteomes" id="UP000732105">
    <property type="component" value="Unassembled WGS sequence"/>
</dbReference>
<dbReference type="NCBIfam" id="TIGR01856">
    <property type="entry name" value="hisJ_fam"/>
    <property type="match status" value="1"/>
</dbReference>
<evidence type="ECO:0000256" key="3">
    <source>
        <dbReference type="ARBA" id="ARBA00013085"/>
    </source>
</evidence>
<dbReference type="PANTHER" id="PTHR21039:SF0">
    <property type="entry name" value="HISTIDINOL-PHOSPHATASE"/>
    <property type="match status" value="1"/>
</dbReference>
<keyword evidence="4" id="KW-0028">Amino-acid biosynthesis</keyword>
<evidence type="ECO:0000256" key="7">
    <source>
        <dbReference type="ARBA" id="ARBA00049158"/>
    </source>
</evidence>
<proteinExistence type="inferred from homology"/>
<dbReference type="InterPro" id="IPR016195">
    <property type="entry name" value="Pol/histidinol_Pase-like"/>
</dbReference>
<evidence type="ECO:0000256" key="2">
    <source>
        <dbReference type="ARBA" id="ARBA00009152"/>
    </source>
</evidence>
<dbReference type="EC" id="3.1.3.15" evidence="3"/>
<evidence type="ECO:0000259" key="8">
    <source>
        <dbReference type="PROSITE" id="PS51671"/>
    </source>
</evidence>
<dbReference type="InterPro" id="IPR002912">
    <property type="entry name" value="ACT_dom"/>
</dbReference>
<evidence type="ECO:0000256" key="4">
    <source>
        <dbReference type="ARBA" id="ARBA00022605"/>
    </source>
</evidence>
<dbReference type="InterPro" id="IPR045865">
    <property type="entry name" value="ACT-like_dom_sf"/>
</dbReference>
<feature type="domain" description="ACT" evidence="8">
    <location>
        <begin position="508"/>
        <end position="583"/>
    </location>
</feature>
<dbReference type="SUPFAM" id="SSF89550">
    <property type="entry name" value="PHP domain-like"/>
    <property type="match status" value="1"/>
</dbReference>
<evidence type="ECO:0000313" key="9">
    <source>
        <dbReference type="EMBL" id="NOU58404.1"/>
    </source>
</evidence>
<keyword evidence="6" id="KW-0368">Histidine biosynthesis</keyword>
<sequence>MVNFTHSISTKQFLMSGNKIQPPEYFIWETHGIHAGTGNDHVKHGVDELEKITEQAIAKGHPNISFIIHTPRLTRFRYAAEKRLDVKFIRGDNAYFNYPKKIEKLKEKYGNEISIKYGIELEWLGADLGLQWNRSKIFQAQNADFVIGSLHFSKEGIPYDGSQEEADQLIKLRGGVENYWLGYIEELIEMVDCSWEMIQIVGHLDLPKLFAPIPQALLELDTSDHILARRMRFLLEMISEYNLALDVNLAGINKGCGIYPHQSILQRAKQLDIPISLGTDTHSIQNLGNHFERGIKFAYEVGYKHYLSFSKTIPEKRPLRNSGFKEEKYKVMNLGIEMLNLRFEDRKQRRIPKFSFGGEFRTFLEHHKNATSLGDFEAIRIRKGNKSVTISNSVPENSSSKTSGLLSHHRDDPGVLSMIFNALASEEINVETAYLNTNNDGTATAFLTLSGDENAIKEAVEFVRGTGGDSFIEIRVGDNFDIPELQKGKNYLLEVDGVNLPIAISKQMILSIHNNSSGVLLILLSALASQNINIKDLKLGQRGNKGYAILGIEESSNSVSEVLKKLGPQFFETTHLQLGSEGV</sequence>
<accession>A0ABX1WQN5</accession>
<dbReference type="EMBL" id="RZNH01000001">
    <property type="protein sequence ID" value="NOU58404.1"/>
    <property type="molecule type" value="Genomic_DNA"/>
</dbReference>
<feature type="domain" description="ACT" evidence="8">
    <location>
        <begin position="404"/>
        <end position="479"/>
    </location>
</feature>
<comment type="similarity">
    <text evidence="2">Belongs to the PHP hydrolase family. HisK subfamily.</text>
</comment>
<dbReference type="PROSITE" id="PS51671">
    <property type="entry name" value="ACT"/>
    <property type="match status" value="2"/>
</dbReference>
<dbReference type="Gene3D" id="3.20.20.140">
    <property type="entry name" value="Metal-dependent hydrolases"/>
    <property type="match status" value="1"/>
</dbReference>
<keyword evidence="10" id="KW-1185">Reference proteome</keyword>
<name>A0ABX1WQN5_9BACT</name>
<dbReference type="Gene3D" id="3.30.70.260">
    <property type="match status" value="2"/>
</dbReference>
<evidence type="ECO:0000256" key="5">
    <source>
        <dbReference type="ARBA" id="ARBA00022801"/>
    </source>
</evidence>
<dbReference type="InterPro" id="IPR004013">
    <property type="entry name" value="PHP_dom"/>
</dbReference>
<keyword evidence="5" id="KW-0378">Hydrolase</keyword>
<comment type="caution">
    <text evidence="9">The sequence shown here is derived from an EMBL/GenBank/DDBJ whole genome shotgun (WGS) entry which is preliminary data.</text>
</comment>